<evidence type="ECO:0000313" key="3">
    <source>
        <dbReference type="EMBL" id="SFH31920.1"/>
    </source>
</evidence>
<name>A0A1I2Z2H9_9FIRM</name>
<dbReference type="STRING" id="341036.SAMN05660649_04726"/>
<dbReference type="GO" id="GO:0016491">
    <property type="term" value="F:oxidoreductase activity"/>
    <property type="evidence" value="ECO:0007669"/>
    <property type="project" value="UniProtKB-KW"/>
</dbReference>
<gene>
    <name evidence="3" type="ORF">SAMN05660649_04726</name>
</gene>
<evidence type="ECO:0000259" key="2">
    <source>
        <dbReference type="Pfam" id="PF01266"/>
    </source>
</evidence>
<dbReference type="PANTHER" id="PTHR13847:SF287">
    <property type="entry name" value="FAD-DEPENDENT OXIDOREDUCTASE DOMAIN-CONTAINING PROTEIN 1"/>
    <property type="match status" value="1"/>
</dbReference>
<sequence>MAVIADVIIIGAGVAGLSTAYNLAAKNPNLKIVLLEKEKFHGAGSTAQCTGGIRHQFAHPLNIVLSKISYPFFQRFTANMEYPVYFRKRGYLFVTSDSAKFASLLEMKTTMDRLEVPSEIVAPGEIAERYPFVQTEDLTGGSYCRLDAYADPYGVMEGYYRQCHRLGVKVICNTEVNSLIIQNGRIEGVRANGFETWAPVVVNAAGPHLHLVARLAGIDLPAAPFRRQVHVCTPMRQIPSNIPLIVDLDTGFYLHAERNGILLLGGTDRQTSPGLDPVVDRSGLFAFIEAATQRIPVLEDAEITGMYTGVRSLTPDGLGILGETEVQGFYCIGGFGGNGFMHAPAVGLIAACLILGIDPPVDPAPLSPQRFSDARQEETVVF</sequence>
<accession>A0A1I2Z2H9</accession>
<dbReference type="PANTHER" id="PTHR13847">
    <property type="entry name" value="SARCOSINE DEHYDROGENASE-RELATED"/>
    <property type="match status" value="1"/>
</dbReference>
<protein>
    <submittedName>
        <fullName evidence="3">Sarcosine oxidase subunit beta</fullName>
    </submittedName>
</protein>
<dbReference type="Proteomes" id="UP000199337">
    <property type="component" value="Unassembled WGS sequence"/>
</dbReference>
<dbReference type="GO" id="GO:0005737">
    <property type="term" value="C:cytoplasm"/>
    <property type="evidence" value="ECO:0007669"/>
    <property type="project" value="TreeGrafter"/>
</dbReference>
<dbReference type="SUPFAM" id="SSF54373">
    <property type="entry name" value="FAD-linked reductases, C-terminal domain"/>
    <property type="match status" value="1"/>
</dbReference>
<dbReference type="AlphaFoldDB" id="A0A1I2Z2H9"/>
<organism evidence="3 4">
    <name type="scientific">Desulfotruncus arcticus DSM 17038</name>
    <dbReference type="NCBI Taxonomy" id="1121424"/>
    <lineage>
        <taxon>Bacteria</taxon>
        <taxon>Bacillati</taxon>
        <taxon>Bacillota</taxon>
        <taxon>Clostridia</taxon>
        <taxon>Eubacteriales</taxon>
        <taxon>Desulfallaceae</taxon>
        <taxon>Desulfotruncus</taxon>
    </lineage>
</organism>
<dbReference type="InterPro" id="IPR006076">
    <property type="entry name" value="FAD-dep_OxRdtase"/>
</dbReference>
<dbReference type="Gene3D" id="3.30.9.10">
    <property type="entry name" value="D-Amino Acid Oxidase, subunit A, domain 2"/>
    <property type="match status" value="1"/>
</dbReference>
<evidence type="ECO:0000256" key="1">
    <source>
        <dbReference type="ARBA" id="ARBA00023002"/>
    </source>
</evidence>
<feature type="domain" description="FAD dependent oxidoreductase" evidence="2">
    <location>
        <begin position="6"/>
        <end position="352"/>
    </location>
</feature>
<keyword evidence="1" id="KW-0560">Oxidoreductase</keyword>
<reference evidence="4" key="1">
    <citation type="submission" date="2016-10" db="EMBL/GenBank/DDBJ databases">
        <authorList>
            <person name="Varghese N."/>
            <person name="Submissions S."/>
        </authorList>
    </citation>
    <scope>NUCLEOTIDE SEQUENCE [LARGE SCALE GENOMIC DNA]</scope>
    <source>
        <strain evidence="4">DSM 17038</strain>
    </source>
</reference>
<keyword evidence="4" id="KW-1185">Reference proteome</keyword>
<dbReference type="InterPro" id="IPR036188">
    <property type="entry name" value="FAD/NAD-bd_sf"/>
</dbReference>
<evidence type="ECO:0000313" key="4">
    <source>
        <dbReference type="Proteomes" id="UP000199337"/>
    </source>
</evidence>
<dbReference type="Gene3D" id="3.50.50.60">
    <property type="entry name" value="FAD/NAD(P)-binding domain"/>
    <property type="match status" value="1"/>
</dbReference>
<dbReference type="RefSeq" id="WP_165613684.1">
    <property type="nucleotide sequence ID" value="NZ_FOOX01000024.1"/>
</dbReference>
<dbReference type="EMBL" id="FOOX01000024">
    <property type="protein sequence ID" value="SFH31920.1"/>
    <property type="molecule type" value="Genomic_DNA"/>
</dbReference>
<dbReference type="SUPFAM" id="SSF51905">
    <property type="entry name" value="FAD/NAD(P)-binding domain"/>
    <property type="match status" value="1"/>
</dbReference>
<dbReference type="Pfam" id="PF01266">
    <property type="entry name" value="DAO"/>
    <property type="match status" value="1"/>
</dbReference>
<proteinExistence type="predicted"/>